<comment type="caution">
    <text evidence="1">The sequence shown here is derived from an EMBL/GenBank/DDBJ whole genome shotgun (WGS) entry which is preliminary data.</text>
</comment>
<protein>
    <submittedName>
        <fullName evidence="1">Uncharacterized protein</fullName>
    </submittedName>
</protein>
<reference evidence="1 2" key="1">
    <citation type="submission" date="2014-01" db="EMBL/GenBank/DDBJ databases">
        <title>Comparative genomics of Fusobacterium necrophorum wild isolates.</title>
        <authorList>
            <person name="Kittichotirat W."/>
            <person name="Bumgarner R.E."/>
            <person name="Lawrence P."/>
        </authorList>
    </citation>
    <scope>NUCLEOTIDE SEQUENCE [LARGE SCALE GENOMIC DNA]</scope>
    <source>
        <strain evidence="1 2">DJ-2</strain>
    </source>
</reference>
<dbReference type="EMBL" id="JAAH01000072">
    <property type="protein sequence ID" value="KDE71969.1"/>
    <property type="molecule type" value="Genomic_DNA"/>
</dbReference>
<sequence length="182" mass="22137">MDDELSEVYLKILFTKNGQFMNEDILDDDDIMNDMIHIEKNGITYIDEDERILFVNGEYEYINTFKKSIEYDALYKTLKLKDIDKVYYIYYEVSKKINKIQFAIIEWDIKNNKIPKNYILKEKTYEEEWEEYFHSDDLAMTDDGEFYDEDIEEAEMLMCVDSLEYFKELYPSGERFIFDNLK</sequence>
<name>A0AB73C2M4_9FUSO</name>
<dbReference type="AlphaFoldDB" id="A0AB73C2M4"/>
<dbReference type="RefSeq" id="WP_035901423.1">
    <property type="nucleotide sequence ID" value="NZ_JAAH01000072.1"/>
</dbReference>
<organism evidence="1 2">
    <name type="scientific">Fusobacterium necrophorum DJ-2</name>
    <dbReference type="NCBI Taxonomy" id="1441737"/>
    <lineage>
        <taxon>Bacteria</taxon>
        <taxon>Fusobacteriati</taxon>
        <taxon>Fusobacteriota</taxon>
        <taxon>Fusobacteriia</taxon>
        <taxon>Fusobacteriales</taxon>
        <taxon>Fusobacteriaceae</taxon>
        <taxon>Fusobacterium</taxon>
    </lineage>
</organism>
<gene>
    <name evidence="1" type="ORF">FUSO8_06895</name>
</gene>
<evidence type="ECO:0000313" key="1">
    <source>
        <dbReference type="EMBL" id="KDE71969.1"/>
    </source>
</evidence>
<accession>A0AB73C2M4</accession>
<dbReference type="Proteomes" id="UP000027058">
    <property type="component" value="Unassembled WGS sequence"/>
</dbReference>
<proteinExistence type="predicted"/>
<evidence type="ECO:0000313" key="2">
    <source>
        <dbReference type="Proteomes" id="UP000027058"/>
    </source>
</evidence>